<gene>
    <name evidence="2" type="ORF">HMPREF1977_0086</name>
</gene>
<keyword evidence="2" id="KW-0540">Nuclease</keyword>
<name>E4MNX6_CAPOC</name>
<keyword evidence="2" id="KW-0269">Exonuclease</keyword>
<dbReference type="GO" id="GO:0004519">
    <property type="term" value="F:endonuclease activity"/>
    <property type="evidence" value="ECO:0007669"/>
    <property type="project" value="UniProtKB-KW"/>
</dbReference>
<comment type="caution">
    <text evidence="2">The sequence shown here is derived from an EMBL/GenBank/DDBJ whole genome shotgun (WGS) entry which is preliminary data.</text>
</comment>
<feature type="domain" description="Endonuclease/exonuclease/phosphatase" evidence="1">
    <location>
        <begin position="18"/>
        <end position="172"/>
    </location>
</feature>
<dbReference type="Proteomes" id="UP000005391">
    <property type="component" value="Unassembled WGS sequence"/>
</dbReference>
<evidence type="ECO:0000259" key="1">
    <source>
        <dbReference type="Pfam" id="PF03372"/>
    </source>
</evidence>
<reference evidence="2 3" key="1">
    <citation type="submission" date="2010-10" db="EMBL/GenBank/DDBJ databases">
        <authorList>
            <person name="Muzny D."/>
            <person name="Qin X."/>
            <person name="Deng J."/>
            <person name="Jiang H."/>
            <person name="Liu Y."/>
            <person name="Qu J."/>
            <person name="Song X.-Z."/>
            <person name="Zhang L."/>
            <person name="Thornton R."/>
            <person name="Coyle M."/>
            <person name="Francisco L."/>
            <person name="Jackson L."/>
            <person name="Javaid M."/>
            <person name="Korchina V."/>
            <person name="Kovar C."/>
            <person name="Mata R."/>
            <person name="Mathew T."/>
            <person name="Ngo R."/>
            <person name="Nguyen L."/>
            <person name="Nguyen N."/>
            <person name="Okwuonu G."/>
            <person name="Ongeri F."/>
            <person name="Pham C."/>
            <person name="Simmons D."/>
            <person name="Wilczek-Boney K."/>
            <person name="Hale W."/>
            <person name="Jakkamsetti A."/>
            <person name="Pham P."/>
            <person name="Ruth R."/>
            <person name="San Lucas F."/>
            <person name="Warren J."/>
            <person name="Zhang J."/>
            <person name="Zhao Z."/>
            <person name="Zhou C."/>
            <person name="Zhu D."/>
            <person name="Lee S."/>
            <person name="Bess C."/>
            <person name="Blankenburg K."/>
            <person name="Forbes L."/>
            <person name="Fu Q."/>
            <person name="Gubbala S."/>
            <person name="Hirani K."/>
            <person name="Jayaseelan J.C."/>
            <person name="Lara F."/>
            <person name="Munidasa M."/>
            <person name="Palculict T."/>
            <person name="Patil S."/>
            <person name="Pu L.-L."/>
            <person name="Saada N."/>
            <person name="Tang L."/>
            <person name="Weissenberger G."/>
            <person name="Zhu Y."/>
            <person name="Hemphill L."/>
            <person name="Shang Y."/>
            <person name="Youmans B."/>
            <person name="Ayvaz T."/>
            <person name="Ross M."/>
            <person name="Santibanez J."/>
            <person name="Aqrawi P."/>
            <person name="Gross S."/>
            <person name="Joshi V."/>
            <person name="Fowler G."/>
            <person name="Nazareth L."/>
            <person name="Reid J."/>
            <person name="Worley K."/>
            <person name="Petrosino J."/>
            <person name="Highlander S."/>
            <person name="Gibbs R."/>
        </authorList>
    </citation>
    <scope>NUCLEOTIDE SEQUENCE [LARGE SCALE GENOMIC DNA]</scope>
    <source>
        <strain evidence="2 3">F0287</strain>
    </source>
</reference>
<dbReference type="SUPFAM" id="SSF56219">
    <property type="entry name" value="DNase I-like"/>
    <property type="match status" value="1"/>
</dbReference>
<protein>
    <submittedName>
        <fullName evidence="2">Endonuclease/exonuclease/phosphatase family protein</fullName>
    </submittedName>
</protein>
<organism evidence="2 3">
    <name type="scientific">Capnocytophaga ochracea F0287</name>
    <dbReference type="NCBI Taxonomy" id="873517"/>
    <lineage>
        <taxon>Bacteria</taxon>
        <taxon>Pseudomonadati</taxon>
        <taxon>Bacteroidota</taxon>
        <taxon>Flavobacteriia</taxon>
        <taxon>Flavobacteriales</taxon>
        <taxon>Flavobacteriaceae</taxon>
        <taxon>Capnocytophaga</taxon>
    </lineage>
</organism>
<keyword evidence="2" id="KW-0255">Endonuclease</keyword>
<keyword evidence="2" id="KW-0378">Hydrolase</keyword>
<evidence type="ECO:0000313" key="2">
    <source>
        <dbReference type="EMBL" id="EFS98579.1"/>
    </source>
</evidence>
<evidence type="ECO:0000313" key="3">
    <source>
        <dbReference type="Proteomes" id="UP000005391"/>
    </source>
</evidence>
<dbReference type="GO" id="GO:0004527">
    <property type="term" value="F:exonuclease activity"/>
    <property type="evidence" value="ECO:0007669"/>
    <property type="project" value="UniProtKB-KW"/>
</dbReference>
<dbReference type="HOGENOM" id="CLU_091268_0_0_10"/>
<dbReference type="Gene3D" id="3.60.10.10">
    <property type="entry name" value="Endonuclease/exonuclease/phosphatase"/>
    <property type="match status" value="1"/>
</dbReference>
<accession>E4MNX6</accession>
<dbReference type="InterPro" id="IPR005135">
    <property type="entry name" value="Endo/exonuclease/phosphatase"/>
</dbReference>
<dbReference type="EMBL" id="AEOH01000003">
    <property type="protein sequence ID" value="EFS98579.1"/>
    <property type="molecule type" value="Genomic_DNA"/>
</dbReference>
<dbReference type="AlphaFoldDB" id="E4MNX6"/>
<proteinExistence type="predicted"/>
<dbReference type="eggNOG" id="COG3568">
    <property type="taxonomic scope" value="Bacteria"/>
</dbReference>
<dbReference type="InterPro" id="IPR036691">
    <property type="entry name" value="Endo/exonu/phosph_ase_sf"/>
</dbReference>
<dbReference type="Pfam" id="PF03372">
    <property type="entry name" value="Exo_endo_phos"/>
    <property type="match status" value="1"/>
</dbReference>
<sequence>MVFDKVFLIIKNTMYKIATWNVERPKKGTEKTSLAITKIKEVNADILVLTENATSISLTELYSFSVHSLAYERTPEEHWVSIFSKWQITQQIKTFDNYRTACAVIKAPFGDIAVFGTIIPYHQAGVSGVRYGNLGYKQWEYHEKDLHQQAKNWEDIIEETQIPLWVMGDFNQSRYNLQGYGTEKVRQILTNYLEKLDLSCVTEGDLSPFLHPDPIKHKIRNNIDHICIANNFIKQMKQYQVGAWDHFSEEGKYMSDHNGVFISFDI</sequence>